<dbReference type="PROSITE" id="PS00028">
    <property type="entry name" value="ZINC_FINGER_C2H2_1"/>
    <property type="match status" value="3"/>
</dbReference>
<feature type="region of interest" description="Disordered" evidence="10">
    <location>
        <begin position="1086"/>
        <end position="1143"/>
    </location>
</feature>
<dbReference type="Proteomes" id="UP001201812">
    <property type="component" value="Unassembled WGS sequence"/>
</dbReference>
<feature type="domain" description="C2H2-type" evidence="11">
    <location>
        <begin position="411"/>
        <end position="438"/>
    </location>
</feature>
<feature type="region of interest" description="Disordered" evidence="10">
    <location>
        <begin position="91"/>
        <end position="125"/>
    </location>
</feature>
<proteinExistence type="inferred from homology"/>
<keyword evidence="7" id="KW-0238">DNA-binding</keyword>
<dbReference type="FunFam" id="3.30.160.60:FF:000100">
    <property type="entry name" value="Zinc finger 45-like"/>
    <property type="match status" value="1"/>
</dbReference>
<gene>
    <name evidence="12" type="ORF">DdX_05995</name>
</gene>
<dbReference type="GO" id="GO:0000981">
    <property type="term" value="F:DNA-binding transcription factor activity, RNA polymerase II-specific"/>
    <property type="evidence" value="ECO:0007669"/>
    <property type="project" value="TreeGrafter"/>
</dbReference>
<dbReference type="GO" id="GO:0008270">
    <property type="term" value="F:zinc ion binding"/>
    <property type="evidence" value="ECO:0007669"/>
    <property type="project" value="UniProtKB-KW"/>
</dbReference>
<feature type="region of interest" description="Disordered" evidence="10">
    <location>
        <begin position="1037"/>
        <end position="1069"/>
    </location>
</feature>
<feature type="domain" description="C2H2-type" evidence="11">
    <location>
        <begin position="383"/>
        <end position="410"/>
    </location>
</feature>
<dbReference type="PANTHER" id="PTHR45718:SF8">
    <property type="entry name" value="GLIS FAMILY ZINC FINGER 2"/>
    <property type="match status" value="1"/>
</dbReference>
<dbReference type="InterPro" id="IPR043359">
    <property type="entry name" value="GLI-like"/>
</dbReference>
<evidence type="ECO:0000313" key="13">
    <source>
        <dbReference type="Proteomes" id="UP001201812"/>
    </source>
</evidence>
<evidence type="ECO:0000256" key="10">
    <source>
        <dbReference type="SAM" id="MobiDB-lite"/>
    </source>
</evidence>
<keyword evidence="3" id="KW-0479">Metal-binding</keyword>
<accession>A0AAD4N809</accession>
<dbReference type="GO" id="GO:0000978">
    <property type="term" value="F:RNA polymerase II cis-regulatory region sequence-specific DNA binding"/>
    <property type="evidence" value="ECO:0007669"/>
    <property type="project" value="TreeGrafter"/>
</dbReference>
<evidence type="ECO:0000256" key="5">
    <source>
        <dbReference type="ARBA" id="ARBA00022771"/>
    </source>
</evidence>
<dbReference type="PROSITE" id="PS50157">
    <property type="entry name" value="ZINC_FINGER_C2H2_2"/>
    <property type="match status" value="4"/>
</dbReference>
<dbReference type="InterPro" id="IPR013087">
    <property type="entry name" value="Znf_C2H2_type"/>
</dbReference>
<dbReference type="AlphaFoldDB" id="A0AAD4N809"/>
<evidence type="ECO:0000256" key="1">
    <source>
        <dbReference type="ARBA" id="ARBA00004123"/>
    </source>
</evidence>
<comment type="caution">
    <text evidence="12">The sequence shown here is derived from an EMBL/GenBank/DDBJ whole genome shotgun (WGS) entry which is preliminary data.</text>
</comment>
<sequence>MLQVITMATGNTYSTTPYVPQNSVQHPGNSYSYHQFGNAPILHYEQYTNTVLRTYPLHAHVPLPDFSAPFAAMASAVTQRSAPGFILPQKQDANTSHHASNIHSFENGEKTPTNPNSLKSEEPFSNSVSRASTMHAPSIVNANPANDYNGTLQHGPYFGNNGLYNANSGALLPSPAYQTLFGKGGERIDPTVYDLNPARIDNIAFNNAAVSSPNIPFGASSTFNNATMMEEYRRGILFANHHGSSVPTVINTTPSLFHQKPTSSSNTLSDSTNCKYVRKAVPVARTKLSRDEIAKPENILPAYIRPYTRSAVDVSVSTSGTCIQSRGPAQVVEPIRKEPIRCQWITKNGVCNMLFHNIGAIVEHLSNEHVNASESNRHICLWANCSREGVEFKAKYKLVNHIRVHTGERPYQCKACLKYFARSENLKIHERIHTGDKPFQCLSKGCTKMFANSSDRKKHMHVHSNKKPYICPDEDCGKSYTHPSSLRKHLKTHGKLYSNLNCGQSLSRLAMEAADNVPNLTQSKQWHTKSEKTLKDEYNAEQSDESSISTTTDSGHASLAEPLMSNGILASDKMDSNTISFIELDSKMKENSVHQAGLSMNQYNMAPLQPYPTVMTSSALALALIILGTVHSIICSYCGQAAIPFSLEILPNGQPLLGCARPSCFGWDAKGRRAADAAQFYKIDKAPDGFLRTTDVKGPLVKNATGFKPQYSICDRSYISDQCSGTTWVGGIAPSAKIDNNSPMKLMCCSYNKLAEAVSQGQEELRAGQAIKGGEMQNGQGRQHAFEYISNVQRLFDRHGLVYVVTMKKFPCVPLPATNVSVESDADKFLVENINAMDTKAASIPANSNARFEDQKFELPHDMPQEDGQKQAVLNAATNDDYDAISSLQQDDANFEAPKINNLKIPSAKAMDDDEEVEDTRRSPEKSATEIDTKAVEYQKHAAGTRIEKPTSPQNQNYAHQQSQASNAPSQSQYGSASNNQYSQQYGYQQQQQSQQYPYQSNSQYNGAFSQQRAPANPWYDPFGLFTRYTQNYGTQNNNYQNYGQNTAGNGYYGNSNSQQVYQQQQQPLQPTLVPAFSHVTQAPHRKIYNPSGNSAYQRPLNHDADIPPKQTNGQSSATHSNLPQPIPLPKIPSPEEIESAIPPSGRRLLATVANTLMGFNRFI</sequence>
<dbReference type="EMBL" id="JAKKPZ010000007">
    <property type="protein sequence ID" value="KAI1718883.1"/>
    <property type="molecule type" value="Genomic_DNA"/>
</dbReference>
<keyword evidence="5 9" id="KW-0863">Zinc-finger</keyword>
<dbReference type="PANTHER" id="PTHR45718">
    <property type="entry name" value="TRANSCRIPTIONAL ACTIVATOR CUBITUS INTERRUPTUS"/>
    <property type="match status" value="1"/>
</dbReference>
<name>A0AAD4N809_9BILA</name>
<keyword evidence="8" id="KW-0539">Nucleus</keyword>
<keyword evidence="4" id="KW-0677">Repeat</keyword>
<comment type="similarity">
    <text evidence="2">Belongs to the GLI C2H2-type zinc-finger protein family.</text>
</comment>
<keyword evidence="6" id="KW-0862">Zinc</keyword>
<feature type="region of interest" description="Disordered" evidence="10">
    <location>
        <begin position="897"/>
        <end position="1003"/>
    </location>
</feature>
<organism evidence="12 13">
    <name type="scientific">Ditylenchus destructor</name>
    <dbReference type="NCBI Taxonomy" id="166010"/>
    <lineage>
        <taxon>Eukaryota</taxon>
        <taxon>Metazoa</taxon>
        <taxon>Ecdysozoa</taxon>
        <taxon>Nematoda</taxon>
        <taxon>Chromadorea</taxon>
        <taxon>Rhabditida</taxon>
        <taxon>Tylenchina</taxon>
        <taxon>Tylenchomorpha</taxon>
        <taxon>Sphaerularioidea</taxon>
        <taxon>Anguinidae</taxon>
        <taxon>Anguininae</taxon>
        <taxon>Ditylenchus</taxon>
    </lineage>
</organism>
<feature type="domain" description="C2H2-type" evidence="11">
    <location>
        <begin position="439"/>
        <end position="468"/>
    </location>
</feature>
<feature type="compositionally biased region" description="Polar residues" evidence="10">
    <location>
        <begin position="1110"/>
        <end position="1123"/>
    </location>
</feature>
<evidence type="ECO:0000256" key="2">
    <source>
        <dbReference type="ARBA" id="ARBA00010831"/>
    </source>
</evidence>
<evidence type="ECO:0000259" key="11">
    <source>
        <dbReference type="PROSITE" id="PS50157"/>
    </source>
</evidence>
<dbReference type="Pfam" id="PF00096">
    <property type="entry name" value="zf-C2H2"/>
    <property type="match status" value="2"/>
</dbReference>
<evidence type="ECO:0000256" key="7">
    <source>
        <dbReference type="ARBA" id="ARBA00023125"/>
    </source>
</evidence>
<reference evidence="12" key="1">
    <citation type="submission" date="2022-01" db="EMBL/GenBank/DDBJ databases">
        <title>Genome Sequence Resource for Two Populations of Ditylenchus destructor, the Migratory Endoparasitic Phytonematode.</title>
        <authorList>
            <person name="Zhang H."/>
            <person name="Lin R."/>
            <person name="Xie B."/>
        </authorList>
    </citation>
    <scope>NUCLEOTIDE SEQUENCE</scope>
    <source>
        <strain evidence="12">BazhouSP</strain>
    </source>
</reference>
<feature type="domain" description="C2H2-type" evidence="11">
    <location>
        <begin position="469"/>
        <end position="493"/>
    </location>
</feature>
<keyword evidence="13" id="KW-1185">Reference proteome</keyword>
<dbReference type="InterPro" id="IPR036236">
    <property type="entry name" value="Znf_C2H2_sf"/>
</dbReference>
<dbReference type="SUPFAM" id="SSF57667">
    <property type="entry name" value="beta-beta-alpha zinc fingers"/>
    <property type="match status" value="2"/>
</dbReference>
<dbReference type="FunFam" id="3.30.160.60:FF:000515">
    <property type="entry name" value="early growth response protein 4"/>
    <property type="match status" value="1"/>
</dbReference>
<evidence type="ECO:0000256" key="9">
    <source>
        <dbReference type="PROSITE-ProRule" id="PRU00042"/>
    </source>
</evidence>
<dbReference type="Pfam" id="PF23561">
    <property type="entry name" value="zf-C2H2_15"/>
    <property type="match status" value="1"/>
</dbReference>
<evidence type="ECO:0000256" key="4">
    <source>
        <dbReference type="ARBA" id="ARBA00022737"/>
    </source>
</evidence>
<dbReference type="SMART" id="SM00355">
    <property type="entry name" value="ZnF_C2H2"/>
    <property type="match status" value="5"/>
</dbReference>
<feature type="compositionally biased region" description="Basic and acidic residues" evidence="10">
    <location>
        <begin position="919"/>
        <end position="940"/>
    </location>
</feature>
<dbReference type="GO" id="GO:0005634">
    <property type="term" value="C:nucleus"/>
    <property type="evidence" value="ECO:0007669"/>
    <property type="project" value="UniProtKB-SubCell"/>
</dbReference>
<evidence type="ECO:0000256" key="6">
    <source>
        <dbReference type="ARBA" id="ARBA00022833"/>
    </source>
</evidence>
<protein>
    <submittedName>
        <fullName evidence="12">Zinc-finger double domain-containing protein</fullName>
    </submittedName>
</protein>
<comment type="subcellular location">
    <subcellularLocation>
        <location evidence="1">Nucleus</location>
    </subcellularLocation>
</comment>
<evidence type="ECO:0000313" key="12">
    <source>
        <dbReference type="EMBL" id="KAI1718883.1"/>
    </source>
</evidence>
<evidence type="ECO:0000256" key="3">
    <source>
        <dbReference type="ARBA" id="ARBA00022723"/>
    </source>
</evidence>
<dbReference type="Gene3D" id="3.30.160.60">
    <property type="entry name" value="Classic Zinc Finger"/>
    <property type="match status" value="4"/>
</dbReference>
<dbReference type="InterPro" id="IPR056436">
    <property type="entry name" value="Znf-C2H2_ZIC1-5/GLI1-3-like"/>
</dbReference>
<feature type="compositionally biased region" description="Low complexity" evidence="10">
    <location>
        <begin position="959"/>
        <end position="1003"/>
    </location>
</feature>
<evidence type="ECO:0000256" key="8">
    <source>
        <dbReference type="ARBA" id="ARBA00023242"/>
    </source>
</evidence>